<evidence type="ECO:0000259" key="3">
    <source>
        <dbReference type="Pfam" id="PF01555"/>
    </source>
</evidence>
<gene>
    <name evidence="4" type="ORF">Pla22_36990</name>
</gene>
<evidence type="ECO:0000313" key="5">
    <source>
        <dbReference type="Proteomes" id="UP000316598"/>
    </source>
</evidence>
<dbReference type="InterPro" id="IPR002941">
    <property type="entry name" value="DNA_methylase_N4/N6"/>
</dbReference>
<dbReference type="Pfam" id="PF01555">
    <property type="entry name" value="N6_N4_Mtase"/>
    <property type="match status" value="1"/>
</dbReference>
<name>A0A5C5WJK3_9BACT</name>
<evidence type="ECO:0000256" key="1">
    <source>
        <dbReference type="ARBA" id="ARBA00022603"/>
    </source>
</evidence>
<dbReference type="SUPFAM" id="SSF53335">
    <property type="entry name" value="S-adenosyl-L-methionine-dependent methyltransferases"/>
    <property type="match status" value="1"/>
</dbReference>
<feature type="domain" description="DNA methylase N-4/N-6" evidence="3">
    <location>
        <begin position="28"/>
        <end position="158"/>
    </location>
</feature>
<dbReference type="Gene3D" id="3.40.50.150">
    <property type="entry name" value="Vaccinia Virus protein VP39"/>
    <property type="match status" value="1"/>
</dbReference>
<keyword evidence="1 4" id="KW-0489">Methyltransferase</keyword>
<comment type="caution">
    <text evidence="4">The sequence shown here is derived from an EMBL/GenBank/DDBJ whole genome shotgun (WGS) entry which is preliminary data.</text>
</comment>
<keyword evidence="2" id="KW-0808">Transferase</keyword>
<accession>A0A5C5WJK3</accession>
<protein>
    <submittedName>
        <fullName evidence="4">DNA methylase</fullName>
    </submittedName>
</protein>
<dbReference type="GO" id="GO:0032259">
    <property type="term" value="P:methylation"/>
    <property type="evidence" value="ECO:0007669"/>
    <property type="project" value="UniProtKB-KW"/>
</dbReference>
<sequence length="263" mass="28700">MNSVKTLNRRLSSTEADDVDRLLAGAKIHLVNTDPPYNVNVEPRSKNAIAAGNSSFPAGEGKTKAGEKTMRAKDRVLANDKVSDDEFASLLAAWFGNIGRVLEPGRCFYIWGGFSNIGCYPPALAASGLYLSQTIIWDKMHPVINRKDFMSGHEWAFYGWREGAGHKFFGPNIAAVDQGFRFFGCSVVGHQKCSGVFWVTVVVKVDRCIRSVGAADGDRRSCGHGGCSLVRFVGRQSLDDVRGNGKHQRPAVVPVDIDLRPIA</sequence>
<organism evidence="4 5">
    <name type="scientific">Rubripirellula amarantea</name>
    <dbReference type="NCBI Taxonomy" id="2527999"/>
    <lineage>
        <taxon>Bacteria</taxon>
        <taxon>Pseudomonadati</taxon>
        <taxon>Planctomycetota</taxon>
        <taxon>Planctomycetia</taxon>
        <taxon>Pirellulales</taxon>
        <taxon>Pirellulaceae</taxon>
        <taxon>Rubripirellula</taxon>
    </lineage>
</organism>
<dbReference type="Proteomes" id="UP000316598">
    <property type="component" value="Unassembled WGS sequence"/>
</dbReference>
<keyword evidence="5" id="KW-1185">Reference proteome</keyword>
<dbReference type="OrthoDB" id="9773571at2"/>
<dbReference type="AlphaFoldDB" id="A0A5C5WJK3"/>
<dbReference type="GO" id="GO:0003677">
    <property type="term" value="F:DNA binding"/>
    <property type="evidence" value="ECO:0007669"/>
    <property type="project" value="InterPro"/>
</dbReference>
<reference evidence="4 5" key="1">
    <citation type="submission" date="2019-02" db="EMBL/GenBank/DDBJ databases">
        <title>Deep-cultivation of Planctomycetes and their phenomic and genomic characterization uncovers novel biology.</title>
        <authorList>
            <person name="Wiegand S."/>
            <person name="Jogler M."/>
            <person name="Boedeker C."/>
            <person name="Pinto D."/>
            <person name="Vollmers J."/>
            <person name="Rivas-Marin E."/>
            <person name="Kohn T."/>
            <person name="Peeters S.H."/>
            <person name="Heuer A."/>
            <person name="Rast P."/>
            <person name="Oberbeckmann S."/>
            <person name="Bunk B."/>
            <person name="Jeske O."/>
            <person name="Meyerdierks A."/>
            <person name="Storesund J.E."/>
            <person name="Kallscheuer N."/>
            <person name="Luecker S."/>
            <person name="Lage O.M."/>
            <person name="Pohl T."/>
            <person name="Merkel B.J."/>
            <person name="Hornburger P."/>
            <person name="Mueller R.-W."/>
            <person name="Bruemmer F."/>
            <person name="Labrenz M."/>
            <person name="Spormann A.M."/>
            <person name="Op Den Camp H."/>
            <person name="Overmann J."/>
            <person name="Amann R."/>
            <person name="Jetten M.S.M."/>
            <person name="Mascher T."/>
            <person name="Medema M.H."/>
            <person name="Devos D.P."/>
            <person name="Kaster A.-K."/>
            <person name="Ovreas L."/>
            <person name="Rohde M."/>
            <person name="Galperin M.Y."/>
            <person name="Jogler C."/>
        </authorList>
    </citation>
    <scope>NUCLEOTIDE SEQUENCE [LARGE SCALE GENOMIC DNA]</scope>
    <source>
        <strain evidence="4 5">Pla22</strain>
    </source>
</reference>
<evidence type="ECO:0000256" key="2">
    <source>
        <dbReference type="ARBA" id="ARBA00022679"/>
    </source>
</evidence>
<dbReference type="EMBL" id="SJPI01000002">
    <property type="protein sequence ID" value="TWT50956.1"/>
    <property type="molecule type" value="Genomic_DNA"/>
</dbReference>
<dbReference type="InterPro" id="IPR029063">
    <property type="entry name" value="SAM-dependent_MTases_sf"/>
</dbReference>
<dbReference type="RefSeq" id="WP_146516083.1">
    <property type="nucleotide sequence ID" value="NZ_SJPI01000002.1"/>
</dbReference>
<proteinExistence type="predicted"/>
<dbReference type="GO" id="GO:0008170">
    <property type="term" value="F:N-methyltransferase activity"/>
    <property type="evidence" value="ECO:0007669"/>
    <property type="project" value="InterPro"/>
</dbReference>
<evidence type="ECO:0000313" key="4">
    <source>
        <dbReference type="EMBL" id="TWT50956.1"/>
    </source>
</evidence>